<evidence type="ECO:0000313" key="4">
    <source>
        <dbReference type="Proteomes" id="UP000245802"/>
    </source>
</evidence>
<evidence type="ECO:0000259" key="2">
    <source>
        <dbReference type="Pfam" id="PF13400"/>
    </source>
</evidence>
<dbReference type="SUPFAM" id="SSF53300">
    <property type="entry name" value="vWA-like"/>
    <property type="match status" value="1"/>
</dbReference>
<dbReference type="Proteomes" id="UP000245802">
    <property type="component" value="Chromosome"/>
</dbReference>
<feature type="domain" description="Putative Flp pilus-assembly TadG-like N-terminal" evidence="2">
    <location>
        <begin position="14"/>
        <end position="58"/>
    </location>
</feature>
<dbReference type="RefSeq" id="WP_010051684.1">
    <property type="nucleotide sequence ID" value="NZ_CP025958.1"/>
</dbReference>
<dbReference type="Pfam" id="PF09977">
    <property type="entry name" value="Tad_C"/>
    <property type="match status" value="1"/>
</dbReference>
<organism evidence="3 4">
    <name type="scientific">Gemmata obscuriglobus</name>
    <dbReference type="NCBI Taxonomy" id="114"/>
    <lineage>
        <taxon>Bacteria</taxon>
        <taxon>Pseudomonadati</taxon>
        <taxon>Planctomycetota</taxon>
        <taxon>Planctomycetia</taxon>
        <taxon>Gemmatales</taxon>
        <taxon>Gemmataceae</taxon>
        <taxon>Gemmata</taxon>
    </lineage>
</organism>
<proteinExistence type="predicted"/>
<gene>
    <name evidence="3" type="ORF">C1280_30530</name>
</gene>
<evidence type="ECO:0000313" key="3">
    <source>
        <dbReference type="EMBL" id="AWM40901.1"/>
    </source>
</evidence>
<dbReference type="InterPro" id="IPR028087">
    <property type="entry name" value="Tad_N"/>
</dbReference>
<dbReference type="InterPro" id="IPR036465">
    <property type="entry name" value="vWFA_dom_sf"/>
</dbReference>
<dbReference type="InterPro" id="IPR018705">
    <property type="entry name" value="DUF2134_membrane"/>
</dbReference>
<dbReference type="Gene3D" id="3.40.50.410">
    <property type="entry name" value="von Willebrand factor, type A domain"/>
    <property type="match status" value="1"/>
</dbReference>
<dbReference type="AlphaFoldDB" id="A0A2Z3H7T2"/>
<dbReference type="Pfam" id="PF13400">
    <property type="entry name" value="Tad"/>
    <property type="match status" value="1"/>
</dbReference>
<accession>A0A2Z3H7T2</accession>
<name>A0A2Z3H7T2_9BACT</name>
<keyword evidence="4" id="KW-1185">Reference proteome</keyword>
<protein>
    <submittedName>
        <fullName evidence="3">Uncharacterized protein</fullName>
    </submittedName>
</protein>
<reference evidence="3 4" key="1">
    <citation type="submission" date="2018-01" db="EMBL/GenBank/DDBJ databases">
        <title>G. obscuriglobus.</title>
        <authorList>
            <person name="Franke J."/>
            <person name="Blomberg W."/>
            <person name="Selmecki A."/>
        </authorList>
    </citation>
    <scope>NUCLEOTIDE SEQUENCE [LARGE SCALE GENOMIC DNA]</scope>
    <source>
        <strain evidence="3 4">DSM 5831</strain>
    </source>
</reference>
<feature type="domain" description="DUF2134" evidence="1">
    <location>
        <begin position="61"/>
        <end position="170"/>
    </location>
</feature>
<dbReference type="OrthoDB" id="250187at2"/>
<sequence length="987" mass="105794">MKVGSYENRRGRRGTILPLLGVCLIGLFGFVALAVDLGMLAVSRTQSQNGADVAALVGTRTLNNRDGVAYNNLPAAVTAAQASVTSNPHLSTNFVSGEVSKMEVGQYLYDPTSQTFQVQNWTQVTGGGAMSAPGGNSWTAMRVTLGVSQPTYFMRVFGVNSMPSGAVATAVYRPRDIAFVLDMTGSMAFSSTFNSGNAQGSSSDYQSMNPDPLVPKAGHYTTVQSRIVAADNLANSSNEALPRNNFTITTPGGPPIVRSYYYDPSNWGTPSTVASPVTTKGDGSANLLPAFHRWSPPESGADSDNYIAPTYNFAGYNAFHKGNETTPQGPTPAPDTYGTMTDASGLTYTGDRWRRRDGRIDKTTTDWSSTNNRAAYHAADLLGYTNSTPPTSAMGLNPAFATTWLNFRDPVWETHGYDLDIVKYRAARNGANNCPLNPTTYLASTGLGVLSNILVPTADRFVGYSMGPGYWGKTFYIWPPDPRTPVGNPGDAGHVAGDWRQRFFFNRSGGALDPQNDNNTTNTAGTTDHINNAVFNTGSSGQTINSAAVVNYAAVLKWIKSGPQVLPPNLRAGRVVYYTSIPDDVNTATGTTAQKLDKGFWKLYIDYVLGTGSYTSADNLYGVADSWSASAASITTSDMTTYKFTWETGAATRPYMRYTDSPLRPRLHLWFGPLSMMDFLASATGSNWTAGTVYEAQCWQLKAGVNAVLDDVKNNHPNDYSGLVYFATSQHNGVRIPLSQNYKRIQNALFYPRDLVDTITNGDVTSEYRPYTNTSLGGYNQAIIPNSSGGTDPATGLGYAFNLLSPSTITAAKSVGTGNGRRGAQKIVIFETDGVPNSYRVPTFNARGYNSYYTLAGSVTSGNNGDTTGINHAYSVIQQIVKQMASTATTSGGGADSGLSLPNAPARVYPIAFGDLFDEVLAPNATFRPTANQFLANCAAYGGTGTTGATQLPDAQIITGSYDQRINRLRDCLERIFQSGVSVVLIE</sequence>
<dbReference type="KEGG" id="gog:C1280_30530"/>
<evidence type="ECO:0000259" key="1">
    <source>
        <dbReference type="Pfam" id="PF09977"/>
    </source>
</evidence>
<dbReference type="EMBL" id="CP025958">
    <property type="protein sequence ID" value="AWM40901.1"/>
    <property type="molecule type" value="Genomic_DNA"/>
</dbReference>